<gene>
    <name evidence="3" type="ORF">ACFSW5_19515</name>
</gene>
<keyword evidence="2" id="KW-0472">Membrane</keyword>
<evidence type="ECO:0000313" key="3">
    <source>
        <dbReference type="EMBL" id="MFD2662448.1"/>
    </source>
</evidence>
<feature type="transmembrane region" description="Helical" evidence="2">
    <location>
        <begin position="213"/>
        <end position="231"/>
    </location>
</feature>
<accession>A0ABW5R1E3</accession>
<keyword evidence="2" id="KW-1133">Transmembrane helix</keyword>
<protein>
    <submittedName>
        <fullName evidence="3">Uncharacterized protein</fullName>
    </submittedName>
</protein>
<organism evidence="3 4">
    <name type="scientific">Paenibacillus thailandensis</name>
    <dbReference type="NCBI Taxonomy" id="393250"/>
    <lineage>
        <taxon>Bacteria</taxon>
        <taxon>Bacillati</taxon>
        <taxon>Bacillota</taxon>
        <taxon>Bacilli</taxon>
        <taxon>Bacillales</taxon>
        <taxon>Paenibacillaceae</taxon>
        <taxon>Paenibacillus</taxon>
    </lineage>
</organism>
<dbReference type="EMBL" id="JBHUMY010000028">
    <property type="protein sequence ID" value="MFD2662448.1"/>
    <property type="molecule type" value="Genomic_DNA"/>
</dbReference>
<feature type="coiled-coil region" evidence="1">
    <location>
        <begin position="74"/>
        <end position="162"/>
    </location>
</feature>
<dbReference type="RefSeq" id="WP_379276759.1">
    <property type="nucleotide sequence ID" value="NZ_JBHUGT010000025.1"/>
</dbReference>
<name>A0ABW5R1E3_9BACL</name>
<comment type="caution">
    <text evidence="3">The sequence shown here is derived from an EMBL/GenBank/DDBJ whole genome shotgun (WGS) entry which is preliminary data.</text>
</comment>
<dbReference type="Proteomes" id="UP001597493">
    <property type="component" value="Unassembled WGS sequence"/>
</dbReference>
<evidence type="ECO:0000256" key="1">
    <source>
        <dbReference type="SAM" id="Coils"/>
    </source>
</evidence>
<keyword evidence="4" id="KW-1185">Reference proteome</keyword>
<proteinExistence type="predicted"/>
<keyword evidence="1" id="KW-0175">Coiled coil</keyword>
<keyword evidence="2" id="KW-0812">Transmembrane</keyword>
<evidence type="ECO:0000313" key="4">
    <source>
        <dbReference type="Proteomes" id="UP001597493"/>
    </source>
</evidence>
<evidence type="ECO:0000256" key="2">
    <source>
        <dbReference type="SAM" id="Phobius"/>
    </source>
</evidence>
<reference evidence="4" key="1">
    <citation type="journal article" date="2019" name="Int. J. Syst. Evol. Microbiol.">
        <title>The Global Catalogue of Microorganisms (GCM) 10K type strain sequencing project: providing services to taxonomists for standard genome sequencing and annotation.</title>
        <authorList>
            <consortium name="The Broad Institute Genomics Platform"/>
            <consortium name="The Broad Institute Genome Sequencing Center for Infectious Disease"/>
            <person name="Wu L."/>
            <person name="Ma J."/>
        </authorList>
    </citation>
    <scope>NUCLEOTIDE SEQUENCE [LARGE SCALE GENOMIC DNA]</scope>
    <source>
        <strain evidence="4">TISTR 1827</strain>
    </source>
</reference>
<sequence>MSDDKLYEDFKQLVAETSKEVLELSVFERMHELQERMEEATVRLTGQVGALSASLADVEKLPENVFNQTADTVRGELRQEMEALRMEAVRLEKLLSEMGTVSQALEKRISQLATRDTVEREVLRLNEKLNVFQQAQAQLIVSQQETAALREAELDKRLLQKQQSDEKRWSELDRRQEQFGRLMEQSKTEFKNGWSEHGMVMSERFASVSSMQVAMLILLIINLVVVVVNLFV</sequence>